<accession>A0AAV0Y4W7</accession>
<dbReference type="GO" id="GO:0003700">
    <property type="term" value="F:DNA-binding transcription factor activity"/>
    <property type="evidence" value="ECO:0007669"/>
    <property type="project" value="InterPro"/>
</dbReference>
<dbReference type="InterPro" id="IPR012337">
    <property type="entry name" value="RNaseH-like_sf"/>
</dbReference>
<proteinExistence type="predicted"/>
<dbReference type="Proteomes" id="UP001160148">
    <property type="component" value="Unassembled WGS sequence"/>
</dbReference>
<dbReference type="PROSITE" id="PS50061">
    <property type="entry name" value="ETS_DOMAIN_3"/>
    <property type="match status" value="1"/>
</dbReference>
<dbReference type="GO" id="GO:0043565">
    <property type="term" value="F:sequence-specific DNA binding"/>
    <property type="evidence" value="ECO:0007669"/>
    <property type="project" value="InterPro"/>
</dbReference>
<protein>
    <recommendedName>
        <fullName evidence="1">ETS domain-containing protein</fullName>
    </recommendedName>
</protein>
<evidence type="ECO:0000259" key="1">
    <source>
        <dbReference type="PROSITE" id="PS50061"/>
    </source>
</evidence>
<comment type="caution">
    <text evidence="2">The sequence shown here is derived from an EMBL/GenBank/DDBJ whole genome shotgun (WGS) entry which is preliminary data.</text>
</comment>
<evidence type="ECO:0000313" key="3">
    <source>
        <dbReference type="Proteomes" id="UP001160148"/>
    </source>
</evidence>
<sequence length="196" mass="22667">MEMKRNAEDNFKKLKMISISLDKIQNDFCTLSEAIDVWKDLLDFFEKNCDSSEIEKLKDRYDMAVTPPHFLANMLGPKYNGTRLSEDESDSALQYVYSYHPNVLAEIINYQAQCATFKPYLFNSDTVNNISPMAWWSALFKRKLISNDLNTLTMQLFTAVCSSAGIERLFSSVGLIHSKFKNKLGRRKMLKISNRF</sequence>
<gene>
    <name evidence="2" type="ORF">MEUPH1_LOCUS29353</name>
</gene>
<dbReference type="AlphaFoldDB" id="A0AAV0Y4W7"/>
<name>A0AAV0Y4W7_9HEMI</name>
<organism evidence="2 3">
    <name type="scientific">Macrosiphum euphorbiae</name>
    <name type="common">potato aphid</name>
    <dbReference type="NCBI Taxonomy" id="13131"/>
    <lineage>
        <taxon>Eukaryota</taxon>
        <taxon>Metazoa</taxon>
        <taxon>Ecdysozoa</taxon>
        <taxon>Arthropoda</taxon>
        <taxon>Hexapoda</taxon>
        <taxon>Insecta</taxon>
        <taxon>Pterygota</taxon>
        <taxon>Neoptera</taxon>
        <taxon>Paraneoptera</taxon>
        <taxon>Hemiptera</taxon>
        <taxon>Sternorrhyncha</taxon>
        <taxon>Aphidomorpha</taxon>
        <taxon>Aphidoidea</taxon>
        <taxon>Aphididae</taxon>
        <taxon>Macrosiphini</taxon>
        <taxon>Macrosiphum</taxon>
    </lineage>
</organism>
<evidence type="ECO:0000313" key="2">
    <source>
        <dbReference type="EMBL" id="CAI6375915.1"/>
    </source>
</evidence>
<keyword evidence="3" id="KW-1185">Reference proteome</keyword>
<dbReference type="InterPro" id="IPR000418">
    <property type="entry name" value="Ets_dom"/>
</dbReference>
<feature type="domain" description="ETS" evidence="1">
    <location>
        <begin position="35"/>
        <end position="97"/>
    </location>
</feature>
<dbReference type="EMBL" id="CARXXK010001388">
    <property type="protein sequence ID" value="CAI6375915.1"/>
    <property type="molecule type" value="Genomic_DNA"/>
</dbReference>
<dbReference type="SUPFAM" id="SSF53098">
    <property type="entry name" value="Ribonuclease H-like"/>
    <property type="match status" value="1"/>
</dbReference>
<reference evidence="2 3" key="1">
    <citation type="submission" date="2023-01" db="EMBL/GenBank/DDBJ databases">
        <authorList>
            <person name="Whitehead M."/>
        </authorList>
    </citation>
    <scope>NUCLEOTIDE SEQUENCE [LARGE SCALE GENOMIC DNA]</scope>
</reference>